<dbReference type="Proteomes" id="UP000886998">
    <property type="component" value="Unassembled WGS sequence"/>
</dbReference>
<evidence type="ECO:0000313" key="2">
    <source>
        <dbReference type="EMBL" id="GFY78083.1"/>
    </source>
</evidence>
<dbReference type="AlphaFoldDB" id="A0A8X6YTD7"/>
<comment type="caution">
    <text evidence="2">The sequence shown here is derived from an EMBL/GenBank/DDBJ whole genome shotgun (WGS) entry which is preliminary data.</text>
</comment>
<organism evidence="2 3">
    <name type="scientific">Trichonephila inaurata madagascariensis</name>
    <dbReference type="NCBI Taxonomy" id="2747483"/>
    <lineage>
        <taxon>Eukaryota</taxon>
        <taxon>Metazoa</taxon>
        <taxon>Ecdysozoa</taxon>
        <taxon>Arthropoda</taxon>
        <taxon>Chelicerata</taxon>
        <taxon>Arachnida</taxon>
        <taxon>Araneae</taxon>
        <taxon>Araneomorphae</taxon>
        <taxon>Entelegynae</taxon>
        <taxon>Araneoidea</taxon>
        <taxon>Nephilidae</taxon>
        <taxon>Trichonephila</taxon>
        <taxon>Trichonephila inaurata</taxon>
    </lineage>
</organism>
<evidence type="ECO:0000313" key="3">
    <source>
        <dbReference type="Proteomes" id="UP000886998"/>
    </source>
</evidence>
<dbReference type="EMBL" id="BMAV01022816">
    <property type="protein sequence ID" value="GFY78083.1"/>
    <property type="molecule type" value="Genomic_DNA"/>
</dbReference>
<sequence length="188" mass="21313">MYRAGFKKLRMKKCAPSCISHSGWGGAIHLFQEDCADRARCKDNHLGYLPMQEIVDHYSSSSASTAQRMSGEDNHLCAKIERGCVPPVQYATPLVEKYPFHTPPLACFKSSQNSIYGVRTFHKRPVRFVIANEPVSRSHRSIPEKLGGFVIRRVRNCCSYNIRASRPFPFDSQYVRCMSAIPRTCNPP</sequence>
<proteinExistence type="predicted"/>
<name>A0A8X6YTD7_9ARAC</name>
<protein>
    <submittedName>
        <fullName evidence="2">Uncharacterized protein</fullName>
    </submittedName>
</protein>
<accession>A0A8X6YTD7</accession>
<reference evidence="2" key="1">
    <citation type="submission" date="2020-08" db="EMBL/GenBank/DDBJ databases">
        <title>Multicomponent nature underlies the extraordinary mechanical properties of spider dragline silk.</title>
        <authorList>
            <person name="Kono N."/>
            <person name="Nakamura H."/>
            <person name="Mori M."/>
            <person name="Yoshida Y."/>
            <person name="Ohtoshi R."/>
            <person name="Malay A.D."/>
            <person name="Moran D.A.P."/>
            <person name="Tomita M."/>
            <person name="Numata K."/>
            <person name="Arakawa K."/>
        </authorList>
    </citation>
    <scope>NUCLEOTIDE SEQUENCE</scope>
</reference>
<dbReference type="EMBL" id="BMAV01002695">
    <property type="protein sequence ID" value="GFY41818.1"/>
    <property type="molecule type" value="Genomic_DNA"/>
</dbReference>
<gene>
    <name evidence="2" type="ORF">TNIN_218521</name>
    <name evidence="1" type="ORF">TNIN_22481</name>
</gene>
<evidence type="ECO:0000313" key="1">
    <source>
        <dbReference type="EMBL" id="GFY41818.1"/>
    </source>
</evidence>
<keyword evidence="3" id="KW-1185">Reference proteome</keyword>